<evidence type="ECO:0000313" key="3">
    <source>
        <dbReference type="Proteomes" id="UP000193409"/>
    </source>
</evidence>
<dbReference type="InterPro" id="IPR046515">
    <property type="entry name" value="DUF6693"/>
</dbReference>
<evidence type="ECO:0000256" key="1">
    <source>
        <dbReference type="SAM" id="Phobius"/>
    </source>
</evidence>
<evidence type="ECO:0000313" key="2">
    <source>
        <dbReference type="EMBL" id="SLN33068.1"/>
    </source>
</evidence>
<dbReference type="EMBL" id="FWFQ01000009">
    <property type="protein sequence ID" value="SLN33068.1"/>
    <property type="molecule type" value="Genomic_DNA"/>
</dbReference>
<evidence type="ECO:0008006" key="4">
    <source>
        <dbReference type="Google" id="ProtNLM"/>
    </source>
</evidence>
<keyword evidence="1" id="KW-0812">Transmembrane</keyword>
<accession>A0A1Y5S7T8</accession>
<keyword evidence="1" id="KW-0472">Membrane</keyword>
<keyword evidence="1" id="KW-1133">Transmembrane helix</keyword>
<keyword evidence="3" id="KW-1185">Reference proteome</keyword>
<name>A0A1Y5S7T8_9RHOB</name>
<dbReference type="Proteomes" id="UP000193409">
    <property type="component" value="Unassembled WGS sequence"/>
</dbReference>
<dbReference type="Pfam" id="PF20403">
    <property type="entry name" value="DUF6693"/>
    <property type="match status" value="1"/>
</dbReference>
<organism evidence="2 3">
    <name type="scientific">Pseudoruegeria aquimaris</name>
    <dbReference type="NCBI Taxonomy" id="393663"/>
    <lineage>
        <taxon>Bacteria</taxon>
        <taxon>Pseudomonadati</taxon>
        <taxon>Pseudomonadota</taxon>
        <taxon>Alphaproteobacteria</taxon>
        <taxon>Rhodobacterales</taxon>
        <taxon>Roseobacteraceae</taxon>
        <taxon>Pseudoruegeria</taxon>
    </lineage>
</organism>
<feature type="transmembrane region" description="Helical" evidence="1">
    <location>
        <begin position="81"/>
        <end position="103"/>
    </location>
</feature>
<gene>
    <name evidence="2" type="ORF">PSA7680_01550</name>
</gene>
<dbReference type="AlphaFoldDB" id="A0A1Y5S7T8"/>
<proteinExistence type="predicted"/>
<feature type="transmembrane region" description="Helical" evidence="1">
    <location>
        <begin position="21"/>
        <end position="46"/>
    </location>
</feature>
<reference evidence="2 3" key="1">
    <citation type="submission" date="2017-03" db="EMBL/GenBank/DDBJ databases">
        <authorList>
            <person name="Afonso C.L."/>
            <person name="Miller P.J."/>
            <person name="Scott M.A."/>
            <person name="Spackman E."/>
            <person name="Goraichik I."/>
            <person name="Dimitrov K.M."/>
            <person name="Suarez D.L."/>
            <person name="Swayne D.E."/>
        </authorList>
    </citation>
    <scope>NUCLEOTIDE SEQUENCE [LARGE SCALE GENOMIC DNA]</scope>
    <source>
        <strain evidence="2 3">CECT 7680</strain>
    </source>
</reference>
<protein>
    <recommendedName>
        <fullName evidence="4">Inner membrane protein YjgN</fullName>
    </recommendedName>
</protein>
<sequence>MPTILHNAFRLQCDFSVVDAILNAILWFVLTIVTLGLAAFLFPFYLPKVVLNKTQVIDLDGNRVGQMVCDISLRSVIVSALIWWLLTIVTFGLAYFVYIYRVYRIILNETRLQFD</sequence>
<dbReference type="RefSeq" id="WP_245824522.1">
    <property type="nucleotide sequence ID" value="NZ_FWFQ01000009.1"/>
</dbReference>